<sequence>MTLALDIGHYGSPLLRGAKHWSFLLMNFDGTAIAYQISGSTNDYYLKDPVLVVPNRVQSYMGRVNVGQISVERVKDFDDVLKSVPVIRGSLQWNCQDWIIDALTMLRYNGFRVEALTKEALTLRLSTVVA</sequence>
<reference evidence="2" key="1">
    <citation type="submission" date="2024-06" db="EMBL/GenBank/DDBJ databases">
        <title>Multi-omics analyses provide insights into the biosynthesis of the anticancer antibiotic pleurotin in Hohenbuehelia grisea.</title>
        <authorList>
            <person name="Weaver J.A."/>
            <person name="Alberti F."/>
        </authorList>
    </citation>
    <scope>NUCLEOTIDE SEQUENCE [LARGE SCALE GENOMIC DNA]</scope>
    <source>
        <strain evidence="2">T-177</strain>
    </source>
</reference>
<protein>
    <submittedName>
        <fullName evidence="1">Uncharacterized protein</fullName>
    </submittedName>
</protein>
<keyword evidence="2" id="KW-1185">Reference proteome</keyword>
<comment type="caution">
    <text evidence="1">The sequence shown here is derived from an EMBL/GenBank/DDBJ whole genome shotgun (WGS) entry which is preliminary data.</text>
</comment>
<organism evidence="1 2">
    <name type="scientific">Hohenbuehelia grisea</name>
    <dbReference type="NCBI Taxonomy" id="104357"/>
    <lineage>
        <taxon>Eukaryota</taxon>
        <taxon>Fungi</taxon>
        <taxon>Dikarya</taxon>
        <taxon>Basidiomycota</taxon>
        <taxon>Agaricomycotina</taxon>
        <taxon>Agaricomycetes</taxon>
        <taxon>Agaricomycetidae</taxon>
        <taxon>Agaricales</taxon>
        <taxon>Pleurotineae</taxon>
        <taxon>Pleurotaceae</taxon>
        <taxon>Hohenbuehelia</taxon>
    </lineage>
</organism>
<dbReference type="InterPro" id="IPR054208">
    <property type="entry name" value="DUF6914"/>
</dbReference>
<evidence type="ECO:0000313" key="2">
    <source>
        <dbReference type="Proteomes" id="UP001556367"/>
    </source>
</evidence>
<gene>
    <name evidence="1" type="ORF">HGRIS_000360</name>
</gene>
<name>A0ABR3JQZ4_9AGAR</name>
<evidence type="ECO:0000313" key="1">
    <source>
        <dbReference type="EMBL" id="KAL0958197.1"/>
    </source>
</evidence>
<proteinExistence type="predicted"/>
<accession>A0ABR3JQZ4</accession>
<dbReference type="Proteomes" id="UP001556367">
    <property type="component" value="Unassembled WGS sequence"/>
</dbReference>
<dbReference type="Pfam" id="PF21858">
    <property type="entry name" value="DUF6914"/>
    <property type="match status" value="1"/>
</dbReference>
<dbReference type="EMBL" id="JASNQZ010000004">
    <property type="protein sequence ID" value="KAL0958197.1"/>
    <property type="molecule type" value="Genomic_DNA"/>
</dbReference>